<reference evidence="1" key="2">
    <citation type="submission" date="2020-09" db="EMBL/GenBank/DDBJ databases">
        <authorList>
            <person name="Sun Q."/>
            <person name="Zhou Y."/>
        </authorList>
    </citation>
    <scope>NUCLEOTIDE SEQUENCE</scope>
    <source>
        <strain evidence="1">CGMCC 4.3508</strain>
    </source>
</reference>
<comment type="caution">
    <text evidence="1">The sequence shown here is derived from an EMBL/GenBank/DDBJ whole genome shotgun (WGS) entry which is preliminary data.</text>
</comment>
<sequence>MDIDDLGQQCFVGDLPSRGLFQAFAPPVIGRRGDAEDPQYELDRVPAVLDEPHDHLRVWPSSEAKYALAERSEILRHAGGASWLLIGADARTIDIAADYGYLYRLLNNGRIYEYQGTTWDPRSYVLGSGSATPTMIVGTGPELYKLFQNGAIFRWNL</sequence>
<protein>
    <submittedName>
        <fullName evidence="1">Uncharacterized protein</fullName>
    </submittedName>
</protein>
<evidence type="ECO:0000313" key="1">
    <source>
        <dbReference type="EMBL" id="GGL47083.1"/>
    </source>
</evidence>
<evidence type="ECO:0000313" key="2">
    <source>
        <dbReference type="Proteomes" id="UP000638263"/>
    </source>
</evidence>
<name>A0A917RZK4_9NOCA</name>
<organism evidence="1 2">
    <name type="scientific">Nocardia jinanensis</name>
    <dbReference type="NCBI Taxonomy" id="382504"/>
    <lineage>
        <taxon>Bacteria</taxon>
        <taxon>Bacillati</taxon>
        <taxon>Actinomycetota</taxon>
        <taxon>Actinomycetes</taxon>
        <taxon>Mycobacteriales</taxon>
        <taxon>Nocardiaceae</taxon>
        <taxon>Nocardia</taxon>
    </lineage>
</organism>
<dbReference type="RefSeq" id="WP_062997276.1">
    <property type="nucleotide sequence ID" value="NZ_BMMH01000047.1"/>
</dbReference>
<dbReference type="EMBL" id="BMMH01000047">
    <property type="protein sequence ID" value="GGL47083.1"/>
    <property type="molecule type" value="Genomic_DNA"/>
</dbReference>
<reference evidence="1" key="1">
    <citation type="journal article" date="2014" name="Int. J. Syst. Evol. Microbiol.">
        <title>Complete genome sequence of Corynebacterium casei LMG S-19264T (=DSM 44701T), isolated from a smear-ripened cheese.</title>
        <authorList>
            <consortium name="US DOE Joint Genome Institute (JGI-PGF)"/>
            <person name="Walter F."/>
            <person name="Albersmeier A."/>
            <person name="Kalinowski J."/>
            <person name="Ruckert C."/>
        </authorList>
    </citation>
    <scope>NUCLEOTIDE SEQUENCE</scope>
    <source>
        <strain evidence="1">CGMCC 4.3508</strain>
    </source>
</reference>
<gene>
    <name evidence="1" type="ORF">GCM10011588_72490</name>
</gene>
<proteinExistence type="predicted"/>
<dbReference type="Proteomes" id="UP000638263">
    <property type="component" value="Unassembled WGS sequence"/>
</dbReference>
<accession>A0A917RZK4</accession>
<keyword evidence="2" id="KW-1185">Reference proteome</keyword>
<dbReference type="AlphaFoldDB" id="A0A917RZK4"/>